<evidence type="ECO:0000313" key="2">
    <source>
        <dbReference type="Proteomes" id="UP001165065"/>
    </source>
</evidence>
<dbReference type="Proteomes" id="UP001165065">
    <property type="component" value="Unassembled WGS sequence"/>
</dbReference>
<dbReference type="InterPro" id="IPR032675">
    <property type="entry name" value="LRR_dom_sf"/>
</dbReference>
<sequence length="872" mass="102899">MLLDVASEYAKFQEYTTAIQYAQGAWMKNRFDPRTRTLLSQWDDDFKWYFEAQERGARRVQRKWKTRAWSIEYIERYRKVCVERWEEKLKKRHYDMRTREKLAYFAKGKWRGLFLFEDAQAIKIQKFYRAVQMKWLWMSATRSRHLQRLAALYKKWKRHPYDLALREECLEFAKHKSTPKTHNMAKLPPKFERQHRAVLLLQRTARVWHAKAVIRDLMEKRRIATEKLRQKMSWKIQMEARRYIARQELKRRWVDYTERWEAAVFLQVYWRKRKTGMMFISKALREKKQREEAKKRLEACNRMMATWRMLMTWRTVRVVWKNAAVKIEKVVRGMFGRNRVKEMRYMYSCRIQKAWKHKVEMDYFKILLKRIKREIKERVLAGTVSPHFDQALKAAKKLKRDRRIEYRWENPTLTRKGETYKRVSRQERFLIDGVGACNGVGGEMFGNDDLVMLGGVLGDPNCGVREIFFSRLQGLRELGGEKAMKCFVKGLEANKSLTSLSFVGNSADIREEHEHVTEGLRALCDCFLMKNYNLSTLVLDRVGVSFGDDLGMMGARLVEDFFVLSFGNMRFLSLCSNCISDVSGVEIGRALKGNTCVETLLLRDNQLSDDTAWEIGESLRFNKSLTKLDLSKNYVQVRGGEKIAEVLLKENRTLRWLSLGDNLMSDIVVPTFRSLVKKNKKLDVLVFSGNQFRDKLQKSLQVVWDEKMKVVKEKEEVLKGDNSYKKTYEIVKMRIKEREKAGKVSPVSLKKVSQKAMRSVLVDEGFFGGGKMTNPKQAIKVADVLSPGGHKWGGGWGTALKPLKFYTEGRGTDRRIEEDEKKWRMEAEETWKRGLAKKIELEKLEEKKRRTRLTRRTFRGFNVDVNSFGKTV</sequence>
<protein>
    <submittedName>
        <fullName evidence="1">Uncharacterized protein</fullName>
    </submittedName>
</protein>
<dbReference type="EMBL" id="BRYA01000115">
    <property type="protein sequence ID" value="GMI39944.1"/>
    <property type="molecule type" value="Genomic_DNA"/>
</dbReference>
<dbReference type="PROSITE" id="PS50096">
    <property type="entry name" value="IQ"/>
    <property type="match status" value="2"/>
</dbReference>
<dbReference type="InterPro" id="IPR052394">
    <property type="entry name" value="LRR-containing"/>
</dbReference>
<dbReference type="SMART" id="SM00368">
    <property type="entry name" value="LRR_RI"/>
    <property type="match status" value="4"/>
</dbReference>
<dbReference type="SUPFAM" id="SSF52047">
    <property type="entry name" value="RNI-like"/>
    <property type="match status" value="1"/>
</dbReference>
<dbReference type="AlphaFoldDB" id="A0A9W7GB61"/>
<keyword evidence="2" id="KW-1185">Reference proteome</keyword>
<dbReference type="OrthoDB" id="120976at2759"/>
<proteinExistence type="predicted"/>
<dbReference type="PANTHER" id="PTHR24114">
    <property type="entry name" value="LEUCINE RICH REPEAT FAMILY PROTEIN"/>
    <property type="match status" value="1"/>
</dbReference>
<gene>
    <name evidence="1" type="ORF">TrCOL_g4881</name>
</gene>
<name>A0A9W7GB61_9STRA</name>
<dbReference type="Gene3D" id="3.80.10.10">
    <property type="entry name" value="Ribonuclease Inhibitor"/>
    <property type="match status" value="1"/>
</dbReference>
<evidence type="ECO:0000313" key="1">
    <source>
        <dbReference type="EMBL" id="GMI39944.1"/>
    </source>
</evidence>
<comment type="caution">
    <text evidence="1">The sequence shown here is derived from an EMBL/GenBank/DDBJ whole genome shotgun (WGS) entry which is preliminary data.</text>
</comment>
<dbReference type="PANTHER" id="PTHR24114:SF2">
    <property type="entry name" value="F-BOX DOMAIN-CONTAINING PROTEIN-RELATED"/>
    <property type="match status" value="1"/>
</dbReference>
<organism evidence="1 2">
    <name type="scientific">Triparma columacea</name>
    <dbReference type="NCBI Taxonomy" id="722753"/>
    <lineage>
        <taxon>Eukaryota</taxon>
        <taxon>Sar</taxon>
        <taxon>Stramenopiles</taxon>
        <taxon>Ochrophyta</taxon>
        <taxon>Bolidophyceae</taxon>
        <taxon>Parmales</taxon>
        <taxon>Triparmaceae</taxon>
        <taxon>Triparma</taxon>
    </lineage>
</organism>
<accession>A0A9W7GB61</accession>
<reference evidence="2" key="1">
    <citation type="journal article" date="2023" name="Commun. Biol.">
        <title>Genome analysis of Parmales, the sister group of diatoms, reveals the evolutionary specialization of diatoms from phago-mixotrophs to photoautotrophs.</title>
        <authorList>
            <person name="Ban H."/>
            <person name="Sato S."/>
            <person name="Yoshikawa S."/>
            <person name="Yamada K."/>
            <person name="Nakamura Y."/>
            <person name="Ichinomiya M."/>
            <person name="Sato N."/>
            <person name="Blanc-Mathieu R."/>
            <person name="Endo H."/>
            <person name="Kuwata A."/>
            <person name="Ogata H."/>
        </authorList>
    </citation>
    <scope>NUCLEOTIDE SEQUENCE [LARGE SCALE GENOMIC DNA]</scope>
</reference>